<organism evidence="1 2">
    <name type="scientific">Planctobacterium marinum</name>
    <dbReference type="NCBI Taxonomy" id="1631968"/>
    <lineage>
        <taxon>Bacteria</taxon>
        <taxon>Pseudomonadati</taxon>
        <taxon>Pseudomonadota</taxon>
        <taxon>Gammaproteobacteria</taxon>
        <taxon>Alteromonadales</taxon>
        <taxon>Alteromonadaceae</taxon>
        <taxon>Planctobacterium</taxon>
    </lineage>
</organism>
<dbReference type="InterPro" id="IPR021372">
    <property type="entry name" value="DUF2989"/>
</dbReference>
<dbReference type="RefSeq" id="WP_338291990.1">
    <property type="nucleotide sequence ID" value="NZ_AP027272.1"/>
</dbReference>
<keyword evidence="2" id="KW-1185">Reference proteome</keyword>
<reference evidence="1" key="1">
    <citation type="submission" date="2023-01" db="EMBL/GenBank/DDBJ databases">
        <title>Complete genome sequence of Planctobacterium marinum strain Dej080120_11.</title>
        <authorList>
            <person name="Ueki S."/>
            <person name="Maruyama F."/>
        </authorList>
    </citation>
    <scope>NUCLEOTIDE SEQUENCE</scope>
    <source>
        <strain evidence="1">Dej080120_11</strain>
    </source>
</reference>
<protein>
    <recommendedName>
        <fullName evidence="3">DUF2989 domain-containing protein</fullName>
    </recommendedName>
</protein>
<gene>
    <name evidence="1" type="ORF">MACH26_14920</name>
</gene>
<name>A0AA48KNW2_9ALTE</name>
<evidence type="ECO:0000313" key="1">
    <source>
        <dbReference type="EMBL" id="BDX05971.1"/>
    </source>
</evidence>
<dbReference type="AlphaFoldDB" id="A0AA48KNW2"/>
<dbReference type="EMBL" id="AP027272">
    <property type="protein sequence ID" value="BDX05971.1"/>
    <property type="molecule type" value="Genomic_DNA"/>
</dbReference>
<sequence>MRLFFLVSAILLLSGCGDMFFGEKTISQICRDYPQMCNDLNSDAHCRQEKAEIIRTRYANLQQPSDQLKYKLLLQFEDYKVCVSKAAQIEHIKQKEKKSDRMKGVITARRQLAQLARDTEESKDPYLLHYHWSRFGREESLVDFLGLEATGALEKPDLQVKLAEYYVKRDLDRTVNLLYHALELYESGDTVDPEIFYSLSTIFLKQERFPRAYVWAYIAKRYDVTELDLAQIEALVRQVGKNPGKLEDIADDYISDIRSGKFVAPEHKPFVY</sequence>
<dbReference type="PROSITE" id="PS51257">
    <property type="entry name" value="PROKAR_LIPOPROTEIN"/>
    <property type="match status" value="1"/>
</dbReference>
<evidence type="ECO:0000313" key="2">
    <source>
        <dbReference type="Proteomes" id="UP001333710"/>
    </source>
</evidence>
<dbReference type="KEGG" id="pmaw:MACH26_14920"/>
<evidence type="ECO:0008006" key="3">
    <source>
        <dbReference type="Google" id="ProtNLM"/>
    </source>
</evidence>
<proteinExistence type="predicted"/>
<dbReference type="Proteomes" id="UP001333710">
    <property type="component" value="Chromosome"/>
</dbReference>
<accession>A0AA48KNW2</accession>
<dbReference type="Pfam" id="PF11207">
    <property type="entry name" value="DUF2989"/>
    <property type="match status" value="1"/>
</dbReference>